<accession>A0ACC2XHB2</accession>
<evidence type="ECO:0000313" key="1">
    <source>
        <dbReference type="EMBL" id="KAJ9122775.1"/>
    </source>
</evidence>
<organism evidence="1 2">
    <name type="scientific">Naganishia onofrii</name>
    <dbReference type="NCBI Taxonomy" id="1851511"/>
    <lineage>
        <taxon>Eukaryota</taxon>
        <taxon>Fungi</taxon>
        <taxon>Dikarya</taxon>
        <taxon>Basidiomycota</taxon>
        <taxon>Agaricomycotina</taxon>
        <taxon>Tremellomycetes</taxon>
        <taxon>Filobasidiales</taxon>
        <taxon>Filobasidiaceae</taxon>
        <taxon>Naganishia</taxon>
    </lineage>
</organism>
<proteinExistence type="predicted"/>
<protein>
    <submittedName>
        <fullName evidence="1">Uncharacterized protein</fullName>
    </submittedName>
</protein>
<gene>
    <name evidence="1" type="ORF">QFC24_004205</name>
</gene>
<evidence type="ECO:0000313" key="2">
    <source>
        <dbReference type="Proteomes" id="UP001234202"/>
    </source>
</evidence>
<dbReference type="Proteomes" id="UP001234202">
    <property type="component" value="Unassembled WGS sequence"/>
</dbReference>
<comment type="caution">
    <text evidence="1">The sequence shown here is derived from an EMBL/GenBank/DDBJ whole genome shotgun (WGS) entry which is preliminary data.</text>
</comment>
<sequence length="780" mass="83655">MTSPSRPSSPVLLNVHLVQCDAQMDRLSAISPSLVTLRPPTSLNCFAASISMVSLHEQMDESNALMLDHSTGYSADDDGDADPMDIFWEPSFAKLDDGDNRNQALDKKRRASAEGESSQWRDAAMSSHASVPADEANPRKKRKVKSPPTQTAALTRPESASSATIVPPRPAATAQGTRRTSATGSVTSQAASERGSAQPSNGRSALSSQTTRPPQPLQITRPVQSSPVARTGELKKPSQTPQAAVQSATPAEDVVIADVDPAPSPKVPVARMQSLGNTSAKALAADRSKKLGKRPPPLANVPAGQAGSGSAQHPSWQSAGSGSTASHVDVEGLKTGLPSATVSPVISGFPMHNADQATLDSFRNAQQIKDQQRELIQKRRQGRAPLTMDSPGIGPPPSAGVIPPIMYLHKNSVGSRRSEAVKQKVQGMRVSTSSEGYGRHNGLKTAPVGPSRQSQQQQQQPAHAAQSSHMRTTAHPDDGQDEDELMQDDVPTAAHMESGYVYSGQRPLQPPSARHLPQTAHPGLGGYPQGYPAPRYVDGDHPDMTHESERRRSLNGYVQPGVGPSTRARSPPAYPPGTAYGSAQPVYPPRLAQMSAVNGPPTAGLARGEYPPGTMYRPRQSSGYPSANGAGPSVRARSPGGRPIPGYANGSFDVEREHFMEPFHLLYDAFIDSMHLRRDLESKIRRANDLVEAQEAELRRISGLRIEFERALDRLQKDQDLLGAHPPKQPGEHRGNTSPPPSGGSDAQRAPTAPQAESVERDREVAEMRRKLQQMERQPR</sequence>
<reference evidence="1" key="1">
    <citation type="submission" date="2023-04" db="EMBL/GenBank/DDBJ databases">
        <title>Draft Genome sequencing of Naganishia species isolated from polar environments using Oxford Nanopore Technology.</title>
        <authorList>
            <person name="Leo P."/>
            <person name="Venkateswaran K."/>
        </authorList>
    </citation>
    <scope>NUCLEOTIDE SEQUENCE</scope>
    <source>
        <strain evidence="1">DBVPG 5303</strain>
    </source>
</reference>
<keyword evidence="2" id="KW-1185">Reference proteome</keyword>
<name>A0ACC2XHB2_9TREE</name>
<dbReference type="EMBL" id="JASBWV010000014">
    <property type="protein sequence ID" value="KAJ9122775.1"/>
    <property type="molecule type" value="Genomic_DNA"/>
</dbReference>